<dbReference type="EMBL" id="GBRH01258615">
    <property type="protein sequence ID" value="JAD39280.1"/>
    <property type="molecule type" value="Transcribed_RNA"/>
</dbReference>
<protein>
    <submittedName>
        <fullName evidence="1">Uncharacterized protein</fullName>
    </submittedName>
</protein>
<evidence type="ECO:0000313" key="1">
    <source>
        <dbReference type="EMBL" id="JAD39280.1"/>
    </source>
</evidence>
<accession>A0A0A8ZR95</accession>
<reference evidence="1" key="1">
    <citation type="submission" date="2014-09" db="EMBL/GenBank/DDBJ databases">
        <authorList>
            <person name="Magalhaes I.L.F."/>
            <person name="Oliveira U."/>
            <person name="Santos F.R."/>
            <person name="Vidigal T.H.D.A."/>
            <person name="Brescovit A.D."/>
            <person name="Santos A.J."/>
        </authorList>
    </citation>
    <scope>NUCLEOTIDE SEQUENCE</scope>
    <source>
        <tissue evidence="1">Shoot tissue taken approximately 20 cm above the soil surface</tissue>
    </source>
</reference>
<proteinExistence type="predicted"/>
<reference evidence="1" key="2">
    <citation type="journal article" date="2015" name="Data Brief">
        <title>Shoot transcriptome of the giant reed, Arundo donax.</title>
        <authorList>
            <person name="Barrero R.A."/>
            <person name="Guerrero F.D."/>
            <person name="Moolhuijzen P."/>
            <person name="Goolsby J.A."/>
            <person name="Tidwell J."/>
            <person name="Bellgard S.E."/>
            <person name="Bellgard M.I."/>
        </authorList>
    </citation>
    <scope>NUCLEOTIDE SEQUENCE</scope>
    <source>
        <tissue evidence="1">Shoot tissue taken approximately 20 cm above the soil surface</tissue>
    </source>
</reference>
<dbReference type="AlphaFoldDB" id="A0A0A8ZR95"/>
<name>A0A0A8ZR95_ARUDO</name>
<organism evidence="1">
    <name type="scientific">Arundo donax</name>
    <name type="common">Giant reed</name>
    <name type="synonym">Donax arundinaceus</name>
    <dbReference type="NCBI Taxonomy" id="35708"/>
    <lineage>
        <taxon>Eukaryota</taxon>
        <taxon>Viridiplantae</taxon>
        <taxon>Streptophyta</taxon>
        <taxon>Embryophyta</taxon>
        <taxon>Tracheophyta</taxon>
        <taxon>Spermatophyta</taxon>
        <taxon>Magnoliopsida</taxon>
        <taxon>Liliopsida</taxon>
        <taxon>Poales</taxon>
        <taxon>Poaceae</taxon>
        <taxon>PACMAD clade</taxon>
        <taxon>Arundinoideae</taxon>
        <taxon>Arundineae</taxon>
        <taxon>Arundo</taxon>
    </lineage>
</organism>
<sequence length="83" mass="9668">MPYVTRWCKTNCIFSRAHAGSHLHIHFSLTKCSHYKVNSQNSKYYQMAHGRSRGQDSDAHIRSKPYKICPKLSVADNKKRTCR</sequence>